<comment type="caution">
    <text evidence="1">The sequence shown here is derived from an EMBL/GenBank/DDBJ whole genome shotgun (WGS) entry which is preliminary data.</text>
</comment>
<evidence type="ECO:0000313" key="1">
    <source>
        <dbReference type="EMBL" id="KAH7852587.1"/>
    </source>
</evidence>
<protein>
    <submittedName>
        <fullName evidence="1">Uncharacterized protein</fullName>
    </submittedName>
</protein>
<keyword evidence="2" id="KW-1185">Reference proteome</keyword>
<gene>
    <name evidence="1" type="ORF">Vadar_026781</name>
</gene>
<name>A0ACB7YGR3_9ERIC</name>
<evidence type="ECO:0000313" key="2">
    <source>
        <dbReference type="Proteomes" id="UP000828048"/>
    </source>
</evidence>
<reference evidence="1 2" key="1">
    <citation type="journal article" date="2021" name="Hortic Res">
        <title>High-quality reference genome and annotation aids understanding of berry development for evergreen blueberry (Vaccinium darrowii).</title>
        <authorList>
            <person name="Yu J."/>
            <person name="Hulse-Kemp A.M."/>
            <person name="Babiker E."/>
            <person name="Staton M."/>
        </authorList>
    </citation>
    <scope>NUCLEOTIDE SEQUENCE [LARGE SCALE GENOMIC DNA]</scope>
    <source>
        <strain evidence="2">cv. NJ 8807/NJ 8810</strain>
        <tissue evidence="1">Young leaf</tissue>
    </source>
</reference>
<proteinExistence type="predicted"/>
<organism evidence="1 2">
    <name type="scientific">Vaccinium darrowii</name>
    <dbReference type="NCBI Taxonomy" id="229202"/>
    <lineage>
        <taxon>Eukaryota</taxon>
        <taxon>Viridiplantae</taxon>
        <taxon>Streptophyta</taxon>
        <taxon>Embryophyta</taxon>
        <taxon>Tracheophyta</taxon>
        <taxon>Spermatophyta</taxon>
        <taxon>Magnoliopsida</taxon>
        <taxon>eudicotyledons</taxon>
        <taxon>Gunneridae</taxon>
        <taxon>Pentapetalae</taxon>
        <taxon>asterids</taxon>
        <taxon>Ericales</taxon>
        <taxon>Ericaceae</taxon>
        <taxon>Vaccinioideae</taxon>
        <taxon>Vaccinieae</taxon>
        <taxon>Vaccinium</taxon>
    </lineage>
</organism>
<dbReference type="Proteomes" id="UP000828048">
    <property type="component" value="Chromosome 8"/>
</dbReference>
<sequence length="777" mass="82343">MAEEEVVVAVASPTPSDHKRKHEDLEPDAPEPPPTSVNGTAWVKGDDERVEEENGAAAGSDESEAKRPRLEENPDGLGVTENGFQEMVENAELQSAENNTQSGDAQEPPAEEAPGIEDGNQPSSDDQPKEEIQPSSVEDTLVESSQQQQSGGAEHEEPKSEVAQPADVYSEEQRPEAETQTVSRKMEVPNNKVGVLIGKHGETIRFLQINSGAKIQITRDAEADPNSITRPAELIGTLENINKAEKLIKDVIAEADAGGSPSLVARGFGNVHATGAAEQILIQVPNEKVGLIIGKDGETIKNLQTRSGARIQLTPQHPSEGDQSRERTVRVSGDKKQIDMAKEMIKDVMNQTVRSSSLSGGYNQQQGFRPRGPAQPQWGHHRGPPHPSQSGGYNYQQRGSYPPPSQHSQYAPPPQAYGGSNYLPQQMGSSRSGSFGSGWEQRHPPSAMLQQGPGGGGGYDYYGGHMGDAPVSNHGHGPSPAPMGPPPPSQGNYNYNYGQPQPAAPPYSSQAPQSYGHGPGYNEAKYDNQAPYHPSYGGGSSQPGPMGAGYPHPGYAPQDQQYGKAPYAQQHYGGPPRGPQPGDNMPYPTGPVTVQPTQQQYTQNAAPPPQSQQTYPQAYPQQYVSDGYNINQQQPQQQLQPVATGPAAPVYPQQGPVSGYGQQPQQAFAGYAQAGPTGGYGSYPTGYTEQPAAQNTAAVAGYGGYQGSVDPAAAYASAPPPTGQAVYAQPTPTQPPTGYDHSGSYGTAPATYGKSASPQPGGYPQYDATGQVIGTHR</sequence>
<accession>A0ACB7YGR3</accession>
<dbReference type="EMBL" id="CM037158">
    <property type="protein sequence ID" value="KAH7852587.1"/>
    <property type="molecule type" value="Genomic_DNA"/>
</dbReference>